<gene>
    <name evidence="2" type="ORF">PPYR_01599</name>
    <name evidence="1" type="ORF">PPYR_02928</name>
</gene>
<protein>
    <submittedName>
        <fullName evidence="1">Uncharacterized protein</fullName>
    </submittedName>
</protein>
<dbReference type="InParanoid" id="A0A5N4A1I3"/>
<reference evidence="1" key="2">
    <citation type="submission" date="2019-08" db="EMBL/GenBank/DDBJ databases">
        <authorList>
            <consortium name="Photinus pyralis genome working group"/>
            <person name="Fallon T.R."/>
            <person name="Sander Lower S.E."/>
            <person name="Weng J.-K."/>
        </authorList>
    </citation>
    <scope>NUCLEOTIDE SEQUENCE</scope>
    <source>
        <strain evidence="1">1611_PpyrPB1</strain>
        <tissue evidence="1">Whole body</tissue>
    </source>
</reference>
<comment type="caution">
    <text evidence="1">The sequence shown here is derived from an EMBL/GenBank/DDBJ whole genome shotgun (WGS) entry which is preliminary data.</text>
</comment>
<name>A0A5N4A1I3_PHOPY</name>
<dbReference type="Proteomes" id="UP000327044">
    <property type="component" value="Unassembled WGS sequence"/>
</dbReference>
<dbReference type="AlphaFoldDB" id="A0A5N4A1I3"/>
<keyword evidence="3" id="KW-1185">Reference proteome</keyword>
<evidence type="ECO:0000313" key="2">
    <source>
        <dbReference type="EMBL" id="KAB0804629.1"/>
    </source>
</evidence>
<evidence type="ECO:0000313" key="1">
    <source>
        <dbReference type="EMBL" id="KAB0791128.1"/>
    </source>
</evidence>
<reference evidence="1 3" key="1">
    <citation type="journal article" date="2018" name="Elife">
        <title>Firefly genomes illuminate parallel origins of bioluminescence in beetles.</title>
        <authorList>
            <person name="Fallon T.R."/>
            <person name="Lower S.E."/>
            <person name="Chang C.H."/>
            <person name="Bessho-Uehara M."/>
            <person name="Martin G.J."/>
            <person name="Bewick A.J."/>
            <person name="Behringer M."/>
            <person name="Debat H.J."/>
            <person name="Wong I."/>
            <person name="Day J.C."/>
            <person name="Suvorov A."/>
            <person name="Silva C.J."/>
            <person name="Stanger-Hall K.F."/>
            <person name="Hall D.W."/>
            <person name="Schmitz R.J."/>
            <person name="Nelson D.R."/>
            <person name="Lewis S.M."/>
            <person name="Shigenobu S."/>
            <person name="Bybee S.M."/>
            <person name="Larracuente A.M."/>
            <person name="Oba Y."/>
            <person name="Weng J.K."/>
        </authorList>
    </citation>
    <scope>NUCLEOTIDE SEQUENCE [LARGE SCALE GENOMIC DNA]</scope>
    <source>
        <strain evidence="1">1611_PpyrPB1</strain>
        <tissue evidence="1">Whole body</tissue>
    </source>
</reference>
<proteinExistence type="predicted"/>
<organism evidence="1 3">
    <name type="scientific">Photinus pyralis</name>
    <name type="common">Common eastern firefly</name>
    <name type="synonym">Lampyris pyralis</name>
    <dbReference type="NCBI Taxonomy" id="7054"/>
    <lineage>
        <taxon>Eukaryota</taxon>
        <taxon>Metazoa</taxon>
        <taxon>Ecdysozoa</taxon>
        <taxon>Arthropoda</taxon>
        <taxon>Hexapoda</taxon>
        <taxon>Insecta</taxon>
        <taxon>Pterygota</taxon>
        <taxon>Neoptera</taxon>
        <taxon>Endopterygota</taxon>
        <taxon>Coleoptera</taxon>
        <taxon>Polyphaga</taxon>
        <taxon>Elateriformia</taxon>
        <taxon>Elateroidea</taxon>
        <taxon>Lampyridae</taxon>
        <taxon>Lampyrinae</taxon>
        <taxon>Photinus</taxon>
    </lineage>
</organism>
<dbReference type="EMBL" id="VVIM01000001">
    <property type="protein sequence ID" value="KAB0804629.1"/>
    <property type="molecule type" value="Genomic_DNA"/>
</dbReference>
<dbReference type="EMBL" id="VVIM01000011">
    <property type="protein sequence ID" value="KAB0791128.1"/>
    <property type="molecule type" value="Genomic_DNA"/>
</dbReference>
<evidence type="ECO:0000313" key="3">
    <source>
        <dbReference type="Proteomes" id="UP000327044"/>
    </source>
</evidence>
<accession>A0A5N4A1I3</accession>
<sequence length="136" mass="15336">MGSNVFLVLNIRLIRGSAEANLTVMFTFSSSGTITPPMVIYLSKRRTVDNIVKATTCLHNFIRQSTTSRKHYCPPNYVDTEEGWRQKVESSIIETCIRLGSNNAAVTSNVQRNNLAKYFTSPPGFKKGQIEYVKRI</sequence>